<evidence type="ECO:0000313" key="5">
    <source>
        <dbReference type="Proteomes" id="UP000235388"/>
    </source>
</evidence>
<dbReference type="OrthoDB" id="10651630at2759"/>
<evidence type="ECO:0000313" key="3">
    <source>
        <dbReference type="EMBL" id="PLW40027.1"/>
    </source>
</evidence>
<dbReference type="EMBL" id="PGCI01000073">
    <property type="protein sequence ID" value="PLW42949.1"/>
    <property type="molecule type" value="Genomic_DNA"/>
</dbReference>
<dbReference type="Proteomes" id="UP000235392">
    <property type="component" value="Unassembled WGS sequence"/>
</dbReference>
<dbReference type="EMBL" id="PGCJ01000187">
    <property type="protein sequence ID" value="PLW40027.1"/>
    <property type="molecule type" value="Genomic_DNA"/>
</dbReference>
<sequence length="106" mass="12273">MVRDTNGFLEQQKHDYKAWFMVWFTQLNMAIQNLIKAAGFLPENGNLFADDTMFPRVPLFRHIIRIPPSLQRVTGRSPLVLWAMNLNVYFQRAEHAAAAGVVRVEE</sequence>
<proteinExistence type="predicted"/>
<accession>A0A2N5UYW0</accession>
<evidence type="ECO:0000313" key="6">
    <source>
        <dbReference type="Proteomes" id="UP000235392"/>
    </source>
</evidence>
<evidence type="ECO:0000313" key="4">
    <source>
        <dbReference type="EMBL" id="PLW42949.1"/>
    </source>
</evidence>
<dbReference type="Proteomes" id="UP000235388">
    <property type="component" value="Unassembled WGS sequence"/>
</dbReference>
<protein>
    <submittedName>
        <fullName evidence="4">Uncharacterized protein</fullName>
    </submittedName>
</protein>
<dbReference type="EMBL" id="PGCI01000610">
    <property type="protein sequence ID" value="PLW24412.1"/>
    <property type="molecule type" value="Genomic_DNA"/>
</dbReference>
<gene>
    <name evidence="3" type="ORF">PCANC_11528</name>
    <name evidence="1" type="ORF">PCANC_13888</name>
    <name evidence="4" type="ORF">PCASD_04737</name>
    <name evidence="2" type="ORF">PCASD_08404</name>
</gene>
<comment type="caution">
    <text evidence="4">The sequence shown here is derived from an EMBL/GenBank/DDBJ whole genome shotgun (WGS) entry which is preliminary data.</text>
</comment>
<dbReference type="EMBL" id="PGCJ01000901">
    <property type="protein sequence ID" value="PLW15223.1"/>
    <property type="molecule type" value="Genomic_DNA"/>
</dbReference>
<evidence type="ECO:0000313" key="2">
    <source>
        <dbReference type="EMBL" id="PLW24412.1"/>
    </source>
</evidence>
<name>A0A2N5UYW0_9BASI</name>
<reference evidence="5 6" key="1">
    <citation type="submission" date="2017-11" db="EMBL/GenBank/DDBJ databases">
        <title>De novo assembly and phasing of dikaryotic genomes from two isolates of Puccinia coronata f. sp. avenae, the causal agent of oat crown rust.</title>
        <authorList>
            <person name="Miller M.E."/>
            <person name="Zhang Y."/>
            <person name="Omidvar V."/>
            <person name="Sperschneider J."/>
            <person name="Schwessinger B."/>
            <person name="Raley C."/>
            <person name="Palmer J.M."/>
            <person name="Garnica D."/>
            <person name="Upadhyaya N."/>
            <person name="Rathjen J."/>
            <person name="Taylor J.M."/>
            <person name="Park R.F."/>
            <person name="Dodds P.N."/>
            <person name="Hirsch C.D."/>
            <person name="Kianian S.F."/>
            <person name="Figueroa M."/>
        </authorList>
    </citation>
    <scope>NUCLEOTIDE SEQUENCE [LARGE SCALE GENOMIC DNA]</scope>
    <source>
        <strain evidence="1">12NC29</strain>
        <strain evidence="4">12SD80</strain>
    </source>
</reference>
<keyword evidence="5" id="KW-1185">Reference proteome</keyword>
<organism evidence="4 6">
    <name type="scientific">Puccinia coronata f. sp. avenae</name>
    <dbReference type="NCBI Taxonomy" id="200324"/>
    <lineage>
        <taxon>Eukaryota</taxon>
        <taxon>Fungi</taxon>
        <taxon>Dikarya</taxon>
        <taxon>Basidiomycota</taxon>
        <taxon>Pucciniomycotina</taxon>
        <taxon>Pucciniomycetes</taxon>
        <taxon>Pucciniales</taxon>
        <taxon>Pucciniaceae</taxon>
        <taxon>Puccinia</taxon>
    </lineage>
</organism>
<dbReference type="AlphaFoldDB" id="A0A2N5UYW0"/>
<evidence type="ECO:0000313" key="1">
    <source>
        <dbReference type="EMBL" id="PLW15223.1"/>
    </source>
</evidence>